<evidence type="ECO:0000256" key="1">
    <source>
        <dbReference type="SAM" id="SignalP"/>
    </source>
</evidence>
<evidence type="ECO:0000313" key="2">
    <source>
        <dbReference type="EMBL" id="BAJ28104.1"/>
    </source>
</evidence>
<dbReference type="EMBL" id="AP010968">
    <property type="protein sequence ID" value="BAJ28104.1"/>
    <property type="molecule type" value="Genomic_DNA"/>
</dbReference>
<dbReference type="HOGENOM" id="CLU_2990704_0_0_11"/>
<protein>
    <recommendedName>
        <fullName evidence="4">Transposase</fullName>
    </recommendedName>
</protein>
<feature type="signal peptide" evidence="1">
    <location>
        <begin position="1"/>
        <end position="20"/>
    </location>
</feature>
<dbReference type="Proteomes" id="UP000007076">
    <property type="component" value="Chromosome"/>
</dbReference>
<accession>E4NA73</accession>
<name>E4NA73_KITSK</name>
<gene>
    <name evidence="2" type="ordered locus">KSE_22840</name>
</gene>
<dbReference type="KEGG" id="ksk:KSE_22840"/>
<dbReference type="PATRIC" id="fig|452652.3.peg.2297"/>
<keyword evidence="3" id="KW-1185">Reference proteome</keyword>
<reference evidence="2 3" key="1">
    <citation type="journal article" date="2010" name="DNA Res.">
        <title>Genome sequence of Kitasatospora setae NBRC 14216T: an evolutionary snapshot of the family Streptomycetaceae.</title>
        <authorList>
            <person name="Ichikawa N."/>
            <person name="Oguchi A."/>
            <person name="Ikeda H."/>
            <person name="Ishikawa J."/>
            <person name="Kitani S."/>
            <person name="Watanabe Y."/>
            <person name="Nakamura S."/>
            <person name="Katano Y."/>
            <person name="Kishi E."/>
            <person name="Sasagawa M."/>
            <person name="Ankai A."/>
            <person name="Fukui S."/>
            <person name="Hashimoto Y."/>
            <person name="Kamata S."/>
            <person name="Otoguro M."/>
            <person name="Tanikawa S."/>
            <person name="Nihira T."/>
            <person name="Horinouchi S."/>
            <person name="Ohnishi Y."/>
            <person name="Hayakawa M."/>
            <person name="Kuzuyama T."/>
            <person name="Arisawa A."/>
            <person name="Nomoto F."/>
            <person name="Miura H."/>
            <person name="Takahashi Y."/>
            <person name="Fujita N."/>
        </authorList>
    </citation>
    <scope>NUCLEOTIDE SEQUENCE [LARGE SCALE GENOMIC DNA]</scope>
    <source>
        <strain evidence="3">ATCC 33774 / DSM 43861 / JCM 3304 / KCC A-0304 / NBRC 14216 / KM-6054</strain>
    </source>
</reference>
<sequence length="57" mass="6350">MRSWRAAAQLQALLAPLVLAWATLSPAEAEWARAALILGVLRMCRGTGVEWTLVRRF</sequence>
<evidence type="ECO:0000313" key="3">
    <source>
        <dbReference type="Proteomes" id="UP000007076"/>
    </source>
</evidence>
<feature type="chain" id="PRO_5038849437" description="Transposase" evidence="1">
    <location>
        <begin position="21"/>
        <end position="57"/>
    </location>
</feature>
<dbReference type="RefSeq" id="WP_014135420.1">
    <property type="nucleotide sequence ID" value="NC_016109.1"/>
</dbReference>
<proteinExistence type="predicted"/>
<keyword evidence="1" id="KW-0732">Signal</keyword>
<evidence type="ECO:0008006" key="4">
    <source>
        <dbReference type="Google" id="ProtNLM"/>
    </source>
</evidence>
<dbReference type="AlphaFoldDB" id="E4NA73"/>
<organism evidence="2 3">
    <name type="scientific">Kitasatospora setae (strain ATCC 33774 / DSM 43861 / JCM 3304 / KCC A-0304 / NBRC 14216 / KM-6054)</name>
    <name type="common">Streptomyces setae</name>
    <dbReference type="NCBI Taxonomy" id="452652"/>
    <lineage>
        <taxon>Bacteria</taxon>
        <taxon>Bacillati</taxon>
        <taxon>Actinomycetota</taxon>
        <taxon>Actinomycetes</taxon>
        <taxon>Kitasatosporales</taxon>
        <taxon>Streptomycetaceae</taxon>
        <taxon>Kitasatospora</taxon>
    </lineage>
</organism>